<keyword evidence="4" id="KW-1185">Reference proteome</keyword>
<keyword evidence="2" id="KW-1133">Transmembrane helix</keyword>
<dbReference type="PANTHER" id="PTHR36424:SF1">
    <property type="entry name" value="LOW AFFINITY K(+) TRANSPORTER 1-RELATED"/>
    <property type="match status" value="1"/>
</dbReference>
<dbReference type="AlphaFoldDB" id="A0AAD8DHV0"/>
<feature type="compositionally biased region" description="Low complexity" evidence="1">
    <location>
        <begin position="420"/>
        <end position="450"/>
    </location>
</feature>
<proteinExistence type="predicted"/>
<dbReference type="GO" id="GO:0005886">
    <property type="term" value="C:plasma membrane"/>
    <property type="evidence" value="ECO:0007669"/>
    <property type="project" value="InterPro"/>
</dbReference>
<sequence length="469" mass="54271">MAGNKANRTSRIIQQRAQQFIQAQTGPKWKRELVQDHKWDYIDVDEFRRGSCYNGLRYLILFCSIIVSVATYIADIWTAVILLAFDQWSLSVEPKIPLYISKWIYVACIALSFLLLAWDFFKFRKILKSQYISLSVTNVMAYRYHSVKNFGRFCLFRKINSSRKSSDSVAFFVFYTLKGWKKLLFAQSPRQIIAAFTVAALLKSAWTVNGSFHIDDDWDAYGKDWQQRVALILMGFTCLIWALSMIELFLACILYIPVFCQIQGNLKEYCCHKIDKRITEILEKQRRKRLREQEKRAAKAAKKMRKGAKDTDDFQLLSTAEEDHSTMYDDTRPLKTAAAEPYRGDVKLEIAPPPEPVYEPASYYNNYSSPSFHHQHQPHSYYNDEPYYEMQQYPSSSPYQPPHRQQWPPTTASPAPPTPVMSSPYTPPSTTLTPSTPYSYTTTTISSPSPGYRAAGPVPHPNHHHNNYF</sequence>
<gene>
    <name evidence="3" type="ORF">O0I10_001147</name>
</gene>
<dbReference type="Pfam" id="PF16944">
    <property type="entry name" value="KCH"/>
    <property type="match status" value="1"/>
</dbReference>
<comment type="caution">
    <text evidence="3">The sequence shown here is derived from an EMBL/GenBank/DDBJ whole genome shotgun (WGS) entry which is preliminary data.</text>
</comment>
<keyword evidence="2" id="KW-0472">Membrane</keyword>
<dbReference type="PANTHER" id="PTHR36424">
    <property type="entry name" value="PHEROMONE-REGULATED MEMBRANE PROTEIN 6"/>
    <property type="match status" value="1"/>
</dbReference>
<reference evidence="3 4" key="1">
    <citation type="submission" date="2023-03" db="EMBL/GenBank/DDBJ databases">
        <title>Genome sequence of Lichtheimia ornata CBS 291.66.</title>
        <authorList>
            <person name="Mohabir J.T."/>
            <person name="Shea T.P."/>
            <person name="Kurbessoian T."/>
            <person name="Berby B."/>
            <person name="Fontaine J."/>
            <person name="Livny J."/>
            <person name="Gnirke A."/>
            <person name="Stajich J.E."/>
            <person name="Cuomo C.A."/>
        </authorList>
    </citation>
    <scope>NUCLEOTIDE SEQUENCE [LARGE SCALE GENOMIC DNA]</scope>
    <source>
        <strain evidence="3">CBS 291.66</strain>
    </source>
</reference>
<dbReference type="GO" id="GO:0015079">
    <property type="term" value="F:potassium ion transmembrane transporter activity"/>
    <property type="evidence" value="ECO:0007669"/>
    <property type="project" value="InterPro"/>
</dbReference>
<evidence type="ECO:0000256" key="1">
    <source>
        <dbReference type="SAM" id="MobiDB-lite"/>
    </source>
</evidence>
<protein>
    <recommendedName>
        <fullName evidence="5">Vacuole protein</fullName>
    </recommendedName>
</protein>
<feature type="region of interest" description="Disordered" evidence="1">
    <location>
        <begin position="292"/>
        <end position="312"/>
    </location>
</feature>
<evidence type="ECO:0008006" key="5">
    <source>
        <dbReference type="Google" id="ProtNLM"/>
    </source>
</evidence>
<name>A0AAD8DHV0_9FUNG</name>
<dbReference type="Proteomes" id="UP001234581">
    <property type="component" value="Unassembled WGS sequence"/>
</dbReference>
<dbReference type="InterPro" id="IPR031606">
    <property type="entry name" value="Kch1/2"/>
</dbReference>
<dbReference type="GeneID" id="83208565"/>
<evidence type="ECO:0000313" key="4">
    <source>
        <dbReference type="Proteomes" id="UP001234581"/>
    </source>
</evidence>
<accession>A0AAD8DHV0</accession>
<feature type="compositionally biased region" description="Low complexity" evidence="1">
    <location>
        <begin position="390"/>
        <end position="413"/>
    </location>
</feature>
<feature type="transmembrane region" description="Helical" evidence="2">
    <location>
        <begin position="58"/>
        <end position="83"/>
    </location>
</feature>
<dbReference type="EMBL" id="JARTCD010000003">
    <property type="protein sequence ID" value="KAJ8662971.1"/>
    <property type="molecule type" value="Genomic_DNA"/>
</dbReference>
<evidence type="ECO:0000256" key="2">
    <source>
        <dbReference type="SAM" id="Phobius"/>
    </source>
</evidence>
<feature type="transmembrane region" description="Helical" evidence="2">
    <location>
        <begin position="231"/>
        <end position="256"/>
    </location>
</feature>
<feature type="region of interest" description="Disordered" evidence="1">
    <location>
        <begin position="390"/>
        <end position="469"/>
    </location>
</feature>
<evidence type="ECO:0000313" key="3">
    <source>
        <dbReference type="EMBL" id="KAJ8662971.1"/>
    </source>
</evidence>
<feature type="transmembrane region" description="Helical" evidence="2">
    <location>
        <begin position="103"/>
        <end position="121"/>
    </location>
</feature>
<dbReference type="RefSeq" id="XP_058347883.1">
    <property type="nucleotide sequence ID" value="XM_058481245.1"/>
</dbReference>
<organism evidence="3 4">
    <name type="scientific">Lichtheimia ornata</name>
    <dbReference type="NCBI Taxonomy" id="688661"/>
    <lineage>
        <taxon>Eukaryota</taxon>
        <taxon>Fungi</taxon>
        <taxon>Fungi incertae sedis</taxon>
        <taxon>Mucoromycota</taxon>
        <taxon>Mucoromycotina</taxon>
        <taxon>Mucoromycetes</taxon>
        <taxon>Mucorales</taxon>
        <taxon>Lichtheimiaceae</taxon>
        <taxon>Lichtheimia</taxon>
    </lineage>
</organism>
<keyword evidence="2" id="KW-0812">Transmembrane</keyword>